<keyword evidence="3" id="KW-1185">Reference proteome</keyword>
<organism evidence="2 3">
    <name type="scientific">Stylosanthes scabra</name>
    <dbReference type="NCBI Taxonomy" id="79078"/>
    <lineage>
        <taxon>Eukaryota</taxon>
        <taxon>Viridiplantae</taxon>
        <taxon>Streptophyta</taxon>
        <taxon>Embryophyta</taxon>
        <taxon>Tracheophyta</taxon>
        <taxon>Spermatophyta</taxon>
        <taxon>Magnoliopsida</taxon>
        <taxon>eudicotyledons</taxon>
        <taxon>Gunneridae</taxon>
        <taxon>Pentapetalae</taxon>
        <taxon>rosids</taxon>
        <taxon>fabids</taxon>
        <taxon>Fabales</taxon>
        <taxon>Fabaceae</taxon>
        <taxon>Papilionoideae</taxon>
        <taxon>50 kb inversion clade</taxon>
        <taxon>dalbergioids sensu lato</taxon>
        <taxon>Dalbergieae</taxon>
        <taxon>Pterocarpus clade</taxon>
        <taxon>Stylosanthes</taxon>
    </lineage>
</organism>
<evidence type="ECO:0000313" key="3">
    <source>
        <dbReference type="Proteomes" id="UP001341840"/>
    </source>
</evidence>
<dbReference type="Proteomes" id="UP001341840">
    <property type="component" value="Unassembled WGS sequence"/>
</dbReference>
<protein>
    <submittedName>
        <fullName evidence="2">Uncharacterized protein</fullName>
    </submittedName>
</protein>
<reference evidence="2 3" key="1">
    <citation type="journal article" date="2023" name="Plants (Basel)">
        <title>Bridging the Gap: Combining Genomics and Transcriptomics Approaches to Understand Stylosanthes scabra, an Orphan Legume from the Brazilian Caatinga.</title>
        <authorList>
            <person name="Ferreira-Neto J.R.C."/>
            <person name="da Silva M.D."/>
            <person name="Binneck E."/>
            <person name="de Melo N.F."/>
            <person name="da Silva R.H."/>
            <person name="de Melo A.L.T.M."/>
            <person name="Pandolfi V."/>
            <person name="Bustamante F.O."/>
            <person name="Brasileiro-Vidal A.C."/>
            <person name="Benko-Iseppon A.M."/>
        </authorList>
    </citation>
    <scope>NUCLEOTIDE SEQUENCE [LARGE SCALE GENOMIC DNA]</scope>
    <source>
        <tissue evidence="2">Leaves</tissue>
    </source>
</reference>
<evidence type="ECO:0000256" key="1">
    <source>
        <dbReference type="SAM" id="MobiDB-lite"/>
    </source>
</evidence>
<feature type="region of interest" description="Disordered" evidence="1">
    <location>
        <begin position="1"/>
        <end position="25"/>
    </location>
</feature>
<sequence>MVLKLGPDRPVEPADHEPAPFPIRQGWRNPRQILSNTKTLTTSFHQPPPAAVRCGGQLRPRHASLPHKSRLGRTASSHRVLILASETPHSHRARTKLLAELQQRSTTATTAVCSPLQVCLLPSLSALYDSDLLVMTNSTNQDVDAGENLPPSANLPASNDTPNAGTPNPLDSNESQSQASSNLRGKTDPAWRYVTLNVVNEKS</sequence>
<proteinExistence type="predicted"/>
<feature type="compositionally biased region" description="Polar residues" evidence="1">
    <location>
        <begin position="155"/>
        <end position="184"/>
    </location>
</feature>
<feature type="compositionally biased region" description="Basic and acidic residues" evidence="1">
    <location>
        <begin position="1"/>
        <end position="18"/>
    </location>
</feature>
<evidence type="ECO:0000313" key="2">
    <source>
        <dbReference type="EMBL" id="MED6169705.1"/>
    </source>
</evidence>
<feature type="region of interest" description="Disordered" evidence="1">
    <location>
        <begin position="142"/>
        <end position="191"/>
    </location>
</feature>
<accession>A0ABU6VAF3</accession>
<gene>
    <name evidence="2" type="ORF">PIB30_023729</name>
</gene>
<comment type="caution">
    <text evidence="2">The sequence shown here is derived from an EMBL/GenBank/DDBJ whole genome shotgun (WGS) entry which is preliminary data.</text>
</comment>
<name>A0ABU6VAF3_9FABA</name>
<dbReference type="EMBL" id="JASCZI010151118">
    <property type="protein sequence ID" value="MED6169705.1"/>
    <property type="molecule type" value="Genomic_DNA"/>
</dbReference>